<evidence type="ECO:0000256" key="1">
    <source>
        <dbReference type="ARBA" id="ARBA00022490"/>
    </source>
</evidence>
<name>A0ABT2HV60_9MICO</name>
<evidence type="ECO:0000256" key="4">
    <source>
        <dbReference type="ARBA" id="ARBA00022881"/>
    </source>
</evidence>
<keyword evidence="10" id="KW-0378">Hydrolase</keyword>
<dbReference type="NCBIfam" id="TIGR00194">
    <property type="entry name" value="uvrC"/>
    <property type="match status" value="1"/>
</dbReference>
<keyword evidence="5 6" id="KW-0234">DNA repair</keyword>
<protein>
    <recommendedName>
        <fullName evidence="6">UvrABC system protein C</fullName>
        <shortName evidence="6">Protein UvrC</shortName>
    </recommendedName>
    <alternativeName>
        <fullName evidence="6">Excinuclease ABC subunit C</fullName>
    </alternativeName>
</protein>
<comment type="subunit">
    <text evidence="6">Interacts with UvrB in an incision complex.</text>
</comment>
<feature type="domain" description="UVR" evidence="7">
    <location>
        <begin position="208"/>
        <end position="243"/>
    </location>
</feature>
<reference evidence="10 11" key="1">
    <citation type="submission" date="2022-04" db="EMBL/GenBank/DDBJ databases">
        <title>Human microbiome associated bacterial genomes.</title>
        <authorList>
            <person name="Sandstrom S."/>
            <person name="Salamzade R."/>
            <person name="Kalan L.R."/>
        </authorList>
    </citation>
    <scope>NUCLEOTIDE SEQUENCE [LARGE SCALE GENOMIC DNA]</scope>
    <source>
        <strain evidence="11">p3-SID1799</strain>
    </source>
</reference>
<dbReference type="SMART" id="SM00465">
    <property type="entry name" value="GIYc"/>
    <property type="match status" value="1"/>
</dbReference>
<dbReference type="HAMAP" id="MF_00203">
    <property type="entry name" value="UvrC"/>
    <property type="match status" value="1"/>
</dbReference>
<comment type="subcellular location">
    <subcellularLocation>
        <location evidence="6">Cytoplasm</location>
    </subcellularLocation>
</comment>
<keyword evidence="4 6" id="KW-0267">Excision nuclease</keyword>
<dbReference type="RefSeq" id="WP_206394825.1">
    <property type="nucleotide sequence ID" value="NZ_JAFDPW010000001.1"/>
</dbReference>
<dbReference type="Pfam" id="PF08459">
    <property type="entry name" value="UvrC_RNaseH_dom"/>
    <property type="match status" value="1"/>
</dbReference>
<evidence type="ECO:0000259" key="7">
    <source>
        <dbReference type="PROSITE" id="PS50151"/>
    </source>
</evidence>
<feature type="domain" description="UvrC family homology region profile" evidence="9">
    <location>
        <begin position="259"/>
        <end position="504"/>
    </location>
</feature>
<dbReference type="Pfam" id="PF02151">
    <property type="entry name" value="UVR"/>
    <property type="match status" value="1"/>
</dbReference>
<dbReference type="EMBL" id="JALXSQ010000003">
    <property type="protein sequence ID" value="MCT2042015.1"/>
    <property type="molecule type" value="Genomic_DNA"/>
</dbReference>
<dbReference type="PANTHER" id="PTHR30562">
    <property type="entry name" value="UVRC/OXIDOREDUCTASE"/>
    <property type="match status" value="1"/>
</dbReference>
<evidence type="ECO:0000259" key="8">
    <source>
        <dbReference type="PROSITE" id="PS50164"/>
    </source>
</evidence>
<keyword evidence="2 6" id="KW-0227">DNA damage</keyword>
<dbReference type="SUPFAM" id="SSF82771">
    <property type="entry name" value="GIY-YIG endonuclease"/>
    <property type="match status" value="1"/>
</dbReference>
<evidence type="ECO:0000256" key="3">
    <source>
        <dbReference type="ARBA" id="ARBA00022769"/>
    </source>
</evidence>
<proteinExistence type="inferred from homology"/>
<dbReference type="InterPro" id="IPR050066">
    <property type="entry name" value="UvrABC_protein_C"/>
</dbReference>
<dbReference type="PANTHER" id="PTHR30562:SF1">
    <property type="entry name" value="UVRABC SYSTEM PROTEIN C"/>
    <property type="match status" value="1"/>
</dbReference>
<dbReference type="Gene3D" id="3.30.420.340">
    <property type="entry name" value="UvrC, RNAse H endonuclease domain"/>
    <property type="match status" value="1"/>
</dbReference>
<keyword evidence="6" id="KW-0742">SOS response</keyword>
<organism evidence="10 11">
    <name type="scientific">Pseudoclavibacter albus</name>
    <dbReference type="NCBI Taxonomy" id="272241"/>
    <lineage>
        <taxon>Bacteria</taxon>
        <taxon>Bacillati</taxon>
        <taxon>Actinomycetota</taxon>
        <taxon>Actinomycetes</taxon>
        <taxon>Micrococcales</taxon>
        <taxon>Microbacteriaceae</taxon>
        <taxon>Pseudoclavibacter</taxon>
    </lineage>
</organism>
<evidence type="ECO:0000256" key="5">
    <source>
        <dbReference type="ARBA" id="ARBA00023204"/>
    </source>
</evidence>
<evidence type="ECO:0000256" key="2">
    <source>
        <dbReference type="ARBA" id="ARBA00022763"/>
    </source>
</evidence>
<dbReference type="PROSITE" id="PS50165">
    <property type="entry name" value="UVRC"/>
    <property type="match status" value="1"/>
</dbReference>
<comment type="caution">
    <text evidence="10">The sequence shown here is derived from an EMBL/GenBank/DDBJ whole genome shotgun (WGS) entry which is preliminary data.</text>
</comment>
<dbReference type="PROSITE" id="PS50151">
    <property type="entry name" value="UVR"/>
    <property type="match status" value="1"/>
</dbReference>
<evidence type="ECO:0000313" key="11">
    <source>
        <dbReference type="Proteomes" id="UP001525379"/>
    </source>
</evidence>
<dbReference type="InterPro" id="IPR035901">
    <property type="entry name" value="GIY-YIG_endonuc_sf"/>
</dbReference>
<dbReference type="Gene3D" id="3.40.1440.10">
    <property type="entry name" value="GIY-YIG endonuclease"/>
    <property type="match status" value="1"/>
</dbReference>
<dbReference type="InterPro" id="IPR038476">
    <property type="entry name" value="UvrC_RNase_H_dom_sf"/>
</dbReference>
<dbReference type="SUPFAM" id="SSF47781">
    <property type="entry name" value="RuvA domain 2-like"/>
    <property type="match status" value="1"/>
</dbReference>
<keyword evidence="3 6" id="KW-0228">DNA excision</keyword>
<dbReference type="InterPro" id="IPR036876">
    <property type="entry name" value="UVR_dom_sf"/>
</dbReference>
<evidence type="ECO:0000313" key="10">
    <source>
        <dbReference type="EMBL" id="MCT2042015.1"/>
    </source>
</evidence>
<dbReference type="NCBIfam" id="NF001824">
    <property type="entry name" value="PRK00558.1-5"/>
    <property type="match status" value="1"/>
</dbReference>
<dbReference type="SMART" id="SM00278">
    <property type="entry name" value="HhH1"/>
    <property type="match status" value="2"/>
</dbReference>
<dbReference type="Pfam" id="PF01541">
    <property type="entry name" value="GIY-YIG"/>
    <property type="match status" value="1"/>
</dbReference>
<dbReference type="InterPro" id="IPR010994">
    <property type="entry name" value="RuvA_2-like"/>
</dbReference>
<sequence>MADVLSYRPRTGDIPQRPGVYRFLDERGRVLYVGKAKNLRSRLVNYFAPLHALHERTRAMVTSASDVQWTVVSNEIEALHLEYTWIKEFDPPFNVKFRDDKSYPMMAITLKDEAPRVFVTRNRNIRGARYFGPYPKVWAVNEAIELMIKVFPIRTCKPSDYERAMKTGKPCFAGQIGRCGGPCSHTVTIDEHRKMVDRFIAFMERYDRSEVDAIERRMREAADEHRFEDAAKYRDQMIALETVLEKSAVVLPERTDLDVIAVELDELAAAMQLFTVRGGRVRGVRSLTVDTELDVAQGELLQQSLVSLYSDDGLVPPAEIVVPGLPYGVEALTEVLSERRGGVVRFTVPKRGAKEQLLATAHENAVGALQQYKLKRTADYVARTQAMHDVQEALGLPEAPLRIECFDISHLGGTGIVGSMVVFEDGLPKKSQYRRFNIASARDDTDAMDQVLRRRLKHLDQDAGSLAAEAEAQQNPNAPKFAYRPQLLLIDGGLPQVNAAQRALDASGVSGIAIAGLAKRLEELWLPGEEFPVILPRNSEALFLLQRLRDEAHRFAITAQRNSRAKALGTSLDAIPGLGPARVQALLTQFGSVKRLAAANEDEISSVPGIGVETARRILAALR</sequence>
<dbReference type="InterPro" id="IPR004791">
    <property type="entry name" value="UvrC"/>
</dbReference>
<evidence type="ECO:0000259" key="9">
    <source>
        <dbReference type="PROSITE" id="PS50165"/>
    </source>
</evidence>
<dbReference type="SUPFAM" id="SSF46600">
    <property type="entry name" value="C-terminal UvrC-binding domain of UvrB"/>
    <property type="match status" value="1"/>
</dbReference>
<dbReference type="CDD" id="cd10434">
    <property type="entry name" value="GIY-YIG_UvrC_Cho"/>
    <property type="match status" value="1"/>
</dbReference>
<dbReference type="PROSITE" id="PS50164">
    <property type="entry name" value="GIY_YIG"/>
    <property type="match status" value="1"/>
</dbReference>
<comment type="function">
    <text evidence="6">The UvrABC repair system catalyzes the recognition and processing of DNA lesions. UvrC both incises the 5' and 3' sides of the lesion. The N-terminal half is responsible for the 3' incision and the C-terminal half is responsible for the 5' incision.</text>
</comment>
<dbReference type="Proteomes" id="UP001525379">
    <property type="component" value="Unassembled WGS sequence"/>
</dbReference>
<dbReference type="Gene3D" id="1.10.150.20">
    <property type="entry name" value="5' to 3' exonuclease, C-terminal subdomain"/>
    <property type="match status" value="1"/>
</dbReference>
<dbReference type="InterPro" id="IPR001943">
    <property type="entry name" value="UVR_dom"/>
</dbReference>
<dbReference type="GO" id="GO:0016787">
    <property type="term" value="F:hydrolase activity"/>
    <property type="evidence" value="ECO:0007669"/>
    <property type="project" value="UniProtKB-KW"/>
</dbReference>
<comment type="similarity">
    <text evidence="6">Belongs to the UvrC family.</text>
</comment>
<accession>A0ABT2HV60</accession>
<dbReference type="Pfam" id="PF22920">
    <property type="entry name" value="UvrC_RNaseH"/>
    <property type="match status" value="1"/>
</dbReference>
<dbReference type="InterPro" id="IPR001162">
    <property type="entry name" value="UvrC_RNase_H_dom"/>
</dbReference>
<feature type="domain" description="GIY-YIG" evidence="8">
    <location>
        <begin position="16"/>
        <end position="95"/>
    </location>
</feature>
<dbReference type="InterPro" id="IPR047296">
    <property type="entry name" value="GIY-YIG_UvrC_Cho"/>
</dbReference>
<dbReference type="InterPro" id="IPR000305">
    <property type="entry name" value="GIY-YIG_endonuc"/>
</dbReference>
<keyword evidence="11" id="KW-1185">Reference proteome</keyword>
<evidence type="ECO:0000256" key="6">
    <source>
        <dbReference type="HAMAP-Rule" id="MF_00203"/>
    </source>
</evidence>
<gene>
    <name evidence="6 10" type="primary">uvrC</name>
    <name evidence="10" type="ORF">M3D15_01475</name>
</gene>
<dbReference type="Gene3D" id="4.10.860.10">
    <property type="entry name" value="UVR domain"/>
    <property type="match status" value="1"/>
</dbReference>
<dbReference type="InterPro" id="IPR003583">
    <property type="entry name" value="Hlx-hairpin-Hlx_DNA-bd_motif"/>
</dbReference>
<keyword evidence="1 6" id="KW-0963">Cytoplasm</keyword>
<dbReference type="Pfam" id="PF14520">
    <property type="entry name" value="HHH_5"/>
    <property type="match status" value="1"/>
</dbReference>